<dbReference type="SUPFAM" id="SSF48310">
    <property type="entry name" value="Aldehyde ferredoxin oxidoreductase, C-terminal domains"/>
    <property type="match status" value="1"/>
</dbReference>
<feature type="non-terminal residue" evidence="2">
    <location>
        <position position="265"/>
    </location>
</feature>
<dbReference type="GO" id="GO:0009055">
    <property type="term" value="F:electron transfer activity"/>
    <property type="evidence" value="ECO:0007669"/>
    <property type="project" value="InterPro"/>
</dbReference>
<dbReference type="EMBL" id="BARS01027444">
    <property type="protein sequence ID" value="GAG11955.1"/>
    <property type="molecule type" value="Genomic_DNA"/>
</dbReference>
<dbReference type="PANTHER" id="PTHR30038">
    <property type="entry name" value="ALDEHYDE FERREDOXIN OXIDOREDUCTASE"/>
    <property type="match status" value="1"/>
</dbReference>
<dbReference type="GO" id="GO:0016625">
    <property type="term" value="F:oxidoreductase activity, acting on the aldehyde or oxo group of donors, iron-sulfur protein as acceptor"/>
    <property type="evidence" value="ECO:0007669"/>
    <property type="project" value="InterPro"/>
</dbReference>
<proteinExistence type="predicted"/>
<dbReference type="InterPro" id="IPR013984">
    <property type="entry name" value="Ald_Fedxn_OxRdtase_dom2"/>
</dbReference>
<feature type="non-terminal residue" evidence="2">
    <location>
        <position position="1"/>
    </location>
</feature>
<dbReference type="AlphaFoldDB" id="X0V1I9"/>
<dbReference type="InterPro" id="IPR036021">
    <property type="entry name" value="Tungsten_al_ferr_oxy-like_C"/>
</dbReference>
<gene>
    <name evidence="2" type="ORF">S01H1_43112</name>
</gene>
<dbReference type="Gene3D" id="1.10.569.10">
    <property type="entry name" value="Aldehyde Ferredoxin Oxidoreductase Protein, subunit A, domain 2"/>
    <property type="match status" value="1"/>
</dbReference>
<sequence length="265" mass="29703">DDDSSSSSFGAVMGSKKLKAVAIRGEDSRPTVANPERLRELTRYIHKLKPDGARDFFHFRQPSPEMIPPAEKTKLLRCYGCVSGCNRITYEAADGEKGKFYCQAANFYARRALPYYGGWSDVPFQATRLCNKYGLNTGIIAPIIEWLLRCYKAGILTDENTGIPISKLGSIEFMETLIRKVSFREGFGDVLAQGIHKAADSMGSKAKELLTDYICKTGQTANYGPRIYITTGLLYAMEPWRPIAQLHQISKQVIKWKVRVNGLED</sequence>
<comment type="caution">
    <text evidence="2">The sequence shown here is derived from an EMBL/GenBank/DDBJ whole genome shotgun (WGS) entry which is preliminary data.</text>
</comment>
<dbReference type="InterPro" id="IPR051919">
    <property type="entry name" value="W-dependent_AOR"/>
</dbReference>
<reference evidence="2" key="1">
    <citation type="journal article" date="2014" name="Front. Microbiol.">
        <title>High frequency of phylogenetically diverse reductive dehalogenase-homologous genes in deep subseafloor sedimentary metagenomes.</title>
        <authorList>
            <person name="Kawai M."/>
            <person name="Futagami T."/>
            <person name="Toyoda A."/>
            <person name="Takaki Y."/>
            <person name="Nishi S."/>
            <person name="Hori S."/>
            <person name="Arai W."/>
            <person name="Tsubouchi T."/>
            <person name="Morono Y."/>
            <person name="Uchiyama I."/>
            <person name="Ito T."/>
            <person name="Fujiyama A."/>
            <person name="Inagaki F."/>
            <person name="Takami H."/>
        </authorList>
    </citation>
    <scope>NUCLEOTIDE SEQUENCE</scope>
    <source>
        <strain evidence="2">Expedition CK06-06</strain>
    </source>
</reference>
<evidence type="ECO:0000259" key="1">
    <source>
        <dbReference type="Pfam" id="PF01314"/>
    </source>
</evidence>
<dbReference type="PANTHER" id="PTHR30038:SF0">
    <property type="entry name" value="TUNGSTEN-CONTAINING ALDEHYDE FERREDOXIN OXIDOREDUCTASE"/>
    <property type="match status" value="1"/>
</dbReference>
<dbReference type="Pfam" id="PF01314">
    <property type="entry name" value="AFOR_C"/>
    <property type="match status" value="1"/>
</dbReference>
<feature type="domain" description="Aldehyde ferredoxin oxidoreductase C-terminal" evidence="1">
    <location>
        <begin position="74"/>
        <end position="239"/>
    </location>
</feature>
<dbReference type="GO" id="GO:0051536">
    <property type="term" value="F:iron-sulfur cluster binding"/>
    <property type="evidence" value="ECO:0007669"/>
    <property type="project" value="InterPro"/>
</dbReference>
<name>X0V1I9_9ZZZZ</name>
<protein>
    <recommendedName>
        <fullName evidence="1">Aldehyde ferredoxin oxidoreductase C-terminal domain-containing protein</fullName>
    </recommendedName>
</protein>
<organism evidence="2">
    <name type="scientific">marine sediment metagenome</name>
    <dbReference type="NCBI Taxonomy" id="412755"/>
    <lineage>
        <taxon>unclassified sequences</taxon>
        <taxon>metagenomes</taxon>
        <taxon>ecological metagenomes</taxon>
    </lineage>
</organism>
<evidence type="ECO:0000313" key="2">
    <source>
        <dbReference type="EMBL" id="GAG11955.1"/>
    </source>
</evidence>
<accession>X0V1I9</accession>
<dbReference type="InterPro" id="IPR001203">
    <property type="entry name" value="OxRdtase_Ald_Fedxn_C"/>
</dbReference>